<keyword evidence="2" id="KW-1185">Reference proteome</keyword>
<dbReference type="AlphaFoldDB" id="W7K341"/>
<accession>W7K341</accession>
<evidence type="ECO:0000313" key="1">
    <source>
        <dbReference type="EMBL" id="EWC87205.1"/>
    </source>
</evidence>
<gene>
    <name evidence="1" type="ORF">PFNF54_03981</name>
</gene>
<organism evidence="1 2">
    <name type="scientific">Plasmodium falciparum (isolate NF54)</name>
    <dbReference type="NCBI Taxonomy" id="5843"/>
    <lineage>
        <taxon>Eukaryota</taxon>
        <taxon>Sar</taxon>
        <taxon>Alveolata</taxon>
        <taxon>Apicomplexa</taxon>
        <taxon>Aconoidasida</taxon>
        <taxon>Haemosporida</taxon>
        <taxon>Plasmodiidae</taxon>
        <taxon>Plasmodium</taxon>
        <taxon>Plasmodium (Laverania)</taxon>
    </lineage>
</organism>
<proteinExistence type="predicted"/>
<dbReference type="EMBL" id="KE123852">
    <property type="protein sequence ID" value="EWC87205.1"/>
    <property type="molecule type" value="Genomic_DNA"/>
</dbReference>
<reference evidence="1 2" key="1">
    <citation type="submission" date="2013-02" db="EMBL/GenBank/DDBJ databases">
        <title>The Genome Sequence of Plasmodium falciparum NF54.</title>
        <authorList>
            <consortium name="The Broad Institute Genome Sequencing Platform"/>
            <consortium name="The Broad Institute Genome Sequencing Center for Infectious Disease"/>
            <person name="Neafsey D."/>
            <person name="Cheeseman I."/>
            <person name="Volkman S."/>
            <person name="Adams J."/>
            <person name="Walker B."/>
            <person name="Young S.K."/>
            <person name="Zeng Q."/>
            <person name="Gargeya S."/>
            <person name="Fitzgerald M."/>
            <person name="Haas B."/>
            <person name="Abouelleil A."/>
            <person name="Alvarado L."/>
            <person name="Arachchi H.M."/>
            <person name="Berlin A.M."/>
            <person name="Chapman S.B."/>
            <person name="Dewar J."/>
            <person name="Goldberg J."/>
            <person name="Griggs A."/>
            <person name="Gujja S."/>
            <person name="Hansen M."/>
            <person name="Howarth C."/>
            <person name="Imamovic A."/>
            <person name="Larimer J."/>
            <person name="McCowan C."/>
            <person name="Murphy C."/>
            <person name="Neiman D."/>
            <person name="Pearson M."/>
            <person name="Priest M."/>
            <person name="Roberts A."/>
            <person name="Saif S."/>
            <person name="Shea T."/>
            <person name="Sisk P."/>
            <person name="Sykes S."/>
            <person name="Wortman J."/>
            <person name="Nusbaum C."/>
            <person name="Birren B."/>
        </authorList>
    </citation>
    <scope>NUCLEOTIDE SEQUENCE [LARGE SCALE GENOMIC DNA]</scope>
    <source>
        <strain evidence="1 2">NF54</strain>
    </source>
</reference>
<sequence length="27" mass="3295">MVLHFINILPYGLFYKMLICKLIHMNE</sequence>
<name>W7K341_PLAFO</name>
<protein>
    <submittedName>
        <fullName evidence="1">Uncharacterized protein</fullName>
    </submittedName>
</protein>
<dbReference type="Proteomes" id="UP000030673">
    <property type="component" value="Unassembled WGS sequence"/>
</dbReference>
<evidence type="ECO:0000313" key="2">
    <source>
        <dbReference type="Proteomes" id="UP000030673"/>
    </source>
</evidence>